<evidence type="ECO:0000313" key="2">
    <source>
        <dbReference type="EMBL" id="OJJ31320.1"/>
    </source>
</evidence>
<dbReference type="AlphaFoldDB" id="A0A1L9R8S2"/>
<feature type="repeat" description="ANK" evidence="1">
    <location>
        <begin position="20"/>
        <end position="52"/>
    </location>
</feature>
<dbReference type="Gene3D" id="1.25.40.20">
    <property type="entry name" value="Ankyrin repeat-containing domain"/>
    <property type="match status" value="1"/>
</dbReference>
<organism evidence="2 3">
    <name type="scientific">Aspergillus wentii DTO 134E9</name>
    <dbReference type="NCBI Taxonomy" id="1073089"/>
    <lineage>
        <taxon>Eukaryota</taxon>
        <taxon>Fungi</taxon>
        <taxon>Dikarya</taxon>
        <taxon>Ascomycota</taxon>
        <taxon>Pezizomycotina</taxon>
        <taxon>Eurotiomycetes</taxon>
        <taxon>Eurotiomycetidae</taxon>
        <taxon>Eurotiales</taxon>
        <taxon>Aspergillaceae</taxon>
        <taxon>Aspergillus</taxon>
        <taxon>Aspergillus subgen. Cremei</taxon>
    </lineage>
</organism>
<dbReference type="EMBL" id="KV878216">
    <property type="protein sequence ID" value="OJJ31320.1"/>
    <property type="molecule type" value="Genomic_DNA"/>
</dbReference>
<gene>
    <name evidence="2" type="ORF">ASPWEDRAFT_690164</name>
</gene>
<dbReference type="Proteomes" id="UP000184383">
    <property type="component" value="Unassembled WGS sequence"/>
</dbReference>
<keyword evidence="3" id="KW-1185">Reference proteome</keyword>
<name>A0A1L9R8S2_ASPWE</name>
<dbReference type="RefSeq" id="XP_040684997.1">
    <property type="nucleotide sequence ID" value="XM_040839008.1"/>
</dbReference>
<reference evidence="3" key="1">
    <citation type="journal article" date="2017" name="Genome Biol.">
        <title>Comparative genomics reveals high biological diversity and specific adaptations in the industrially and medically important fungal genus Aspergillus.</title>
        <authorList>
            <person name="de Vries R.P."/>
            <person name="Riley R."/>
            <person name="Wiebenga A."/>
            <person name="Aguilar-Osorio G."/>
            <person name="Amillis S."/>
            <person name="Uchima C.A."/>
            <person name="Anderluh G."/>
            <person name="Asadollahi M."/>
            <person name="Askin M."/>
            <person name="Barry K."/>
            <person name="Battaglia E."/>
            <person name="Bayram O."/>
            <person name="Benocci T."/>
            <person name="Braus-Stromeyer S.A."/>
            <person name="Caldana C."/>
            <person name="Canovas D."/>
            <person name="Cerqueira G.C."/>
            <person name="Chen F."/>
            <person name="Chen W."/>
            <person name="Choi C."/>
            <person name="Clum A."/>
            <person name="Dos Santos R.A."/>
            <person name="Damasio A.R."/>
            <person name="Diallinas G."/>
            <person name="Emri T."/>
            <person name="Fekete E."/>
            <person name="Flipphi M."/>
            <person name="Freyberg S."/>
            <person name="Gallo A."/>
            <person name="Gournas C."/>
            <person name="Habgood R."/>
            <person name="Hainaut M."/>
            <person name="Harispe M.L."/>
            <person name="Henrissat B."/>
            <person name="Hilden K.S."/>
            <person name="Hope R."/>
            <person name="Hossain A."/>
            <person name="Karabika E."/>
            <person name="Karaffa L."/>
            <person name="Karanyi Z."/>
            <person name="Krasevec N."/>
            <person name="Kuo A."/>
            <person name="Kusch H."/>
            <person name="LaButti K."/>
            <person name="Lagendijk E.L."/>
            <person name="Lapidus A."/>
            <person name="Levasseur A."/>
            <person name="Lindquist E."/>
            <person name="Lipzen A."/>
            <person name="Logrieco A.F."/>
            <person name="MacCabe A."/>
            <person name="Maekelae M.R."/>
            <person name="Malavazi I."/>
            <person name="Melin P."/>
            <person name="Meyer V."/>
            <person name="Mielnichuk N."/>
            <person name="Miskei M."/>
            <person name="Molnar A.P."/>
            <person name="Mule G."/>
            <person name="Ngan C.Y."/>
            <person name="Orejas M."/>
            <person name="Orosz E."/>
            <person name="Ouedraogo J.P."/>
            <person name="Overkamp K.M."/>
            <person name="Park H.-S."/>
            <person name="Perrone G."/>
            <person name="Piumi F."/>
            <person name="Punt P.J."/>
            <person name="Ram A.F."/>
            <person name="Ramon A."/>
            <person name="Rauscher S."/>
            <person name="Record E."/>
            <person name="Riano-Pachon D.M."/>
            <person name="Robert V."/>
            <person name="Roehrig J."/>
            <person name="Ruller R."/>
            <person name="Salamov A."/>
            <person name="Salih N.S."/>
            <person name="Samson R.A."/>
            <person name="Sandor E."/>
            <person name="Sanguinetti M."/>
            <person name="Schuetze T."/>
            <person name="Sepcic K."/>
            <person name="Shelest E."/>
            <person name="Sherlock G."/>
            <person name="Sophianopoulou V."/>
            <person name="Squina F.M."/>
            <person name="Sun H."/>
            <person name="Susca A."/>
            <person name="Todd R.B."/>
            <person name="Tsang A."/>
            <person name="Unkles S.E."/>
            <person name="van de Wiele N."/>
            <person name="van Rossen-Uffink D."/>
            <person name="Oliveira J.V."/>
            <person name="Vesth T.C."/>
            <person name="Visser J."/>
            <person name="Yu J.-H."/>
            <person name="Zhou M."/>
            <person name="Andersen M.R."/>
            <person name="Archer D.B."/>
            <person name="Baker S.E."/>
            <person name="Benoit I."/>
            <person name="Brakhage A.A."/>
            <person name="Braus G.H."/>
            <person name="Fischer R."/>
            <person name="Frisvad J.C."/>
            <person name="Goldman G.H."/>
            <person name="Houbraken J."/>
            <person name="Oakley B."/>
            <person name="Pocsi I."/>
            <person name="Scazzocchio C."/>
            <person name="Seiboth B."/>
            <person name="vanKuyk P.A."/>
            <person name="Wortman J."/>
            <person name="Dyer P.S."/>
            <person name="Grigoriev I.V."/>
        </authorList>
    </citation>
    <scope>NUCLEOTIDE SEQUENCE [LARGE SCALE GENOMIC DNA]</scope>
    <source>
        <strain evidence="3">DTO 134E9</strain>
    </source>
</reference>
<dbReference type="InterPro" id="IPR036770">
    <property type="entry name" value="Ankyrin_rpt-contain_sf"/>
</dbReference>
<proteinExistence type="predicted"/>
<dbReference type="GeneID" id="63754856"/>
<dbReference type="STRING" id="1073089.A0A1L9R8S2"/>
<dbReference type="SMART" id="SM00248">
    <property type="entry name" value="ANK"/>
    <property type="match status" value="1"/>
</dbReference>
<accession>A0A1L9R8S2</accession>
<protein>
    <submittedName>
        <fullName evidence="2">Uncharacterized protein</fullName>
    </submittedName>
</protein>
<dbReference type="SUPFAM" id="SSF48403">
    <property type="entry name" value="Ankyrin repeat"/>
    <property type="match status" value="1"/>
</dbReference>
<evidence type="ECO:0000256" key="1">
    <source>
        <dbReference type="PROSITE-ProRule" id="PRU00023"/>
    </source>
</evidence>
<dbReference type="OrthoDB" id="4772757at2759"/>
<dbReference type="VEuPathDB" id="FungiDB:ASPWEDRAFT_690164"/>
<dbReference type="InterPro" id="IPR002110">
    <property type="entry name" value="Ankyrin_rpt"/>
</dbReference>
<keyword evidence="1" id="KW-0040">ANK repeat</keyword>
<dbReference type="PROSITE" id="PS50297">
    <property type="entry name" value="ANK_REP_REGION"/>
    <property type="match status" value="1"/>
</dbReference>
<dbReference type="Pfam" id="PF12796">
    <property type="entry name" value="Ank_2"/>
    <property type="match status" value="1"/>
</dbReference>
<dbReference type="PROSITE" id="PS50088">
    <property type="entry name" value="ANK_REPEAT"/>
    <property type="match status" value="1"/>
</dbReference>
<evidence type="ECO:0000313" key="3">
    <source>
        <dbReference type="Proteomes" id="UP000184383"/>
    </source>
</evidence>
<sequence>MVDLLLKAGANINIPAMRYKGPTALQVAASGEHEHIMQMLLDNGADFNAAGSYYNGLMAVSATAACEYLHTVKTSLISGNKNWRPVQIAAFRDILKFFVFYDRLKGTKVATLDLFLYVTLPRSISI</sequence>